<dbReference type="EMBL" id="CP027657">
    <property type="protein sequence ID" value="AVO54210.1"/>
    <property type="molecule type" value="Genomic_DNA"/>
</dbReference>
<keyword evidence="1" id="KW-0472">Membrane</keyword>
<protein>
    <submittedName>
        <fullName evidence="2">Uncharacterized protein</fullName>
    </submittedName>
</protein>
<evidence type="ECO:0000313" key="2">
    <source>
        <dbReference type="EMBL" id="AVO54210.1"/>
    </source>
</evidence>
<dbReference type="OrthoDB" id="7030838at2"/>
<proteinExistence type="predicted"/>
<dbReference type="RefSeq" id="WP_106738953.1">
    <property type="nucleotide sequence ID" value="NZ_CP027657.1"/>
</dbReference>
<feature type="transmembrane region" description="Helical" evidence="1">
    <location>
        <begin position="72"/>
        <end position="91"/>
    </location>
</feature>
<evidence type="ECO:0000256" key="1">
    <source>
        <dbReference type="SAM" id="Phobius"/>
    </source>
</evidence>
<name>A0A2R3QR79_ECTME</name>
<evidence type="ECO:0000313" key="3">
    <source>
        <dbReference type="Proteomes" id="UP000238327"/>
    </source>
</evidence>
<keyword evidence="1" id="KW-1133">Transmembrane helix</keyword>
<dbReference type="AlphaFoldDB" id="A0A2R3QR79"/>
<gene>
    <name evidence="2" type="ORF">C7A17_16025</name>
</gene>
<dbReference type="Proteomes" id="UP000238327">
    <property type="component" value="Chromosome"/>
</dbReference>
<feature type="transmembrane region" description="Helical" evidence="1">
    <location>
        <begin position="12"/>
        <end position="34"/>
    </location>
</feature>
<accession>A0A2R3QR79</accession>
<keyword evidence="1" id="KW-0812">Transmembrane</keyword>
<organism evidence="2 3">
    <name type="scientific">Ectopseudomonas mendocina</name>
    <name type="common">Pseudomonas mendocina</name>
    <dbReference type="NCBI Taxonomy" id="300"/>
    <lineage>
        <taxon>Bacteria</taxon>
        <taxon>Pseudomonadati</taxon>
        <taxon>Pseudomonadota</taxon>
        <taxon>Gammaproteobacteria</taxon>
        <taxon>Pseudomonadales</taxon>
        <taxon>Pseudomonadaceae</taxon>
        <taxon>Ectopseudomonas</taxon>
    </lineage>
</organism>
<sequence length="94" mass="10700">MSLQVLWSLLLAYPGVAVNALALFFAVAGGWLCLMTRLREQRVQARLLAQGELDGLDEVQLFDERTLRINRFFYRFGAVCLSAALMLSWFSTRL</sequence>
<reference evidence="2 3" key="1">
    <citation type="submission" date="2018-03" db="EMBL/GenBank/DDBJ databases">
        <title>Complete genome sequence and methylome analysis of Pseudomonas mendocina NEB 698.</title>
        <authorList>
            <person name="Morgan R.D."/>
        </authorList>
    </citation>
    <scope>NUCLEOTIDE SEQUENCE [LARGE SCALE GENOMIC DNA]</scope>
    <source>
        <strain evidence="2 3">NEB698</strain>
    </source>
</reference>